<reference evidence="3" key="1">
    <citation type="submission" date="2022-11" db="UniProtKB">
        <authorList>
            <consortium name="WormBaseParasite"/>
        </authorList>
    </citation>
    <scope>IDENTIFICATION</scope>
</reference>
<organism evidence="2 3">
    <name type="scientific">Ditylenchus dipsaci</name>
    <dbReference type="NCBI Taxonomy" id="166011"/>
    <lineage>
        <taxon>Eukaryota</taxon>
        <taxon>Metazoa</taxon>
        <taxon>Ecdysozoa</taxon>
        <taxon>Nematoda</taxon>
        <taxon>Chromadorea</taxon>
        <taxon>Rhabditida</taxon>
        <taxon>Tylenchina</taxon>
        <taxon>Tylenchomorpha</taxon>
        <taxon>Sphaerularioidea</taxon>
        <taxon>Anguinidae</taxon>
        <taxon>Anguininae</taxon>
        <taxon>Ditylenchus</taxon>
    </lineage>
</organism>
<keyword evidence="2" id="KW-1185">Reference proteome</keyword>
<dbReference type="WBParaSite" id="jg2646">
    <property type="protein sequence ID" value="jg2646"/>
    <property type="gene ID" value="jg2646"/>
</dbReference>
<evidence type="ECO:0000256" key="1">
    <source>
        <dbReference type="SAM" id="MobiDB-lite"/>
    </source>
</evidence>
<protein>
    <submittedName>
        <fullName evidence="3">Uncharacterized protein</fullName>
    </submittedName>
</protein>
<dbReference type="AlphaFoldDB" id="A0A915E738"/>
<feature type="compositionally biased region" description="Low complexity" evidence="1">
    <location>
        <begin position="29"/>
        <end position="40"/>
    </location>
</feature>
<evidence type="ECO:0000313" key="2">
    <source>
        <dbReference type="Proteomes" id="UP000887574"/>
    </source>
</evidence>
<accession>A0A915E738</accession>
<feature type="region of interest" description="Disordered" evidence="1">
    <location>
        <begin position="1"/>
        <end position="49"/>
    </location>
</feature>
<dbReference type="Proteomes" id="UP000887574">
    <property type="component" value="Unplaced"/>
</dbReference>
<proteinExistence type="predicted"/>
<name>A0A915E738_9BILA</name>
<evidence type="ECO:0000313" key="3">
    <source>
        <dbReference type="WBParaSite" id="jg2646"/>
    </source>
</evidence>
<sequence length="140" mass="15730">MGLIGNLFKKLSPSPTPDQNNERALVPYNAAQQPQQANQQSTAGRAESQLGNVAVFQALKNLAEDSMKSPEPRHTNFGEEDLALQSRRWKRTMHIDPTHRFPQLFHKSNKIVSWTRDLAQVSTRLPPQAQWPPPPTLAVS</sequence>